<dbReference type="Proteomes" id="UP000326437">
    <property type="component" value="Unassembled WGS sequence"/>
</dbReference>
<feature type="compositionally biased region" description="Polar residues" evidence="1">
    <location>
        <begin position="154"/>
        <end position="163"/>
    </location>
</feature>
<accession>A0A5E7A7K6</accession>
<feature type="region of interest" description="Disordered" evidence="1">
    <location>
        <begin position="136"/>
        <end position="163"/>
    </location>
</feature>
<organism evidence="2 3">
    <name type="scientific">Pseudomonas fluorescens</name>
    <dbReference type="NCBI Taxonomy" id="294"/>
    <lineage>
        <taxon>Bacteria</taxon>
        <taxon>Pseudomonadati</taxon>
        <taxon>Pseudomonadota</taxon>
        <taxon>Gammaproteobacteria</taxon>
        <taxon>Pseudomonadales</taxon>
        <taxon>Pseudomonadaceae</taxon>
        <taxon>Pseudomonas</taxon>
    </lineage>
</organism>
<proteinExistence type="predicted"/>
<dbReference type="AlphaFoldDB" id="A0A5E7A7K6"/>
<protein>
    <submittedName>
        <fullName evidence="2">Uncharacterized protein</fullName>
    </submittedName>
</protein>
<feature type="compositionally biased region" description="Low complexity" evidence="1">
    <location>
        <begin position="136"/>
        <end position="153"/>
    </location>
</feature>
<evidence type="ECO:0000256" key="1">
    <source>
        <dbReference type="SAM" id="MobiDB-lite"/>
    </source>
</evidence>
<name>A0A5E7A7K6_PSEFL</name>
<gene>
    <name evidence="2" type="ORF">PS685_05217</name>
</gene>
<reference evidence="2 3" key="1">
    <citation type="submission" date="2019-09" db="EMBL/GenBank/DDBJ databases">
        <authorList>
            <person name="Chandra G."/>
            <person name="Truman W A."/>
        </authorList>
    </citation>
    <scope>NUCLEOTIDE SEQUENCE [LARGE SCALE GENOMIC DNA]</scope>
    <source>
        <strain evidence="2">PS685</strain>
    </source>
</reference>
<evidence type="ECO:0000313" key="2">
    <source>
        <dbReference type="EMBL" id="VVN74350.1"/>
    </source>
</evidence>
<sequence length="163" mass="17566">MQDFGQERRVGFFRVRQHQVGLELVVGVPGPFGALWAARGQLDQGGEFGLQVGDGRVAQQALVGFDIDRLDFFQQVLVLVQAEALVPGRAVFGAVIQARQFAHQVVEGQQLGVALPGLLERCQRALHLGDLHALGGEGQQHAGAPHHGQAQQQDISNTRRAPA</sequence>
<dbReference type="EMBL" id="CABVHO010000293">
    <property type="protein sequence ID" value="VVN74350.1"/>
    <property type="molecule type" value="Genomic_DNA"/>
</dbReference>
<evidence type="ECO:0000313" key="3">
    <source>
        <dbReference type="Proteomes" id="UP000326437"/>
    </source>
</evidence>